<dbReference type="EMBL" id="FOTQ01000002">
    <property type="protein sequence ID" value="SFL94175.1"/>
    <property type="molecule type" value="Genomic_DNA"/>
</dbReference>
<sequence length="133" mass="14330">MGGLKTLALAFSIASAVVAHSLPTSANSLSGQSPLQFFATCAGRLTAEMEFQWMFDGAAADAIKLERAAVLDILDAMMPLERGRAVLNWRIEAKMAQAALLTRATFGSDEREQHHARLLAARNVETCRAQLLG</sequence>
<evidence type="ECO:0000256" key="1">
    <source>
        <dbReference type="SAM" id="SignalP"/>
    </source>
</evidence>
<dbReference type="STRING" id="254406.SAMN04488042_102221"/>
<dbReference type="AlphaFoldDB" id="A0A1I4LTB2"/>
<organism evidence="2 3">
    <name type="scientific">Shimia aestuarii</name>
    <dbReference type="NCBI Taxonomy" id="254406"/>
    <lineage>
        <taxon>Bacteria</taxon>
        <taxon>Pseudomonadati</taxon>
        <taxon>Pseudomonadota</taxon>
        <taxon>Alphaproteobacteria</taxon>
        <taxon>Rhodobacterales</taxon>
        <taxon>Roseobacteraceae</taxon>
    </lineage>
</organism>
<feature type="chain" id="PRO_5011653187" description="Lysozyme inhibitor LprI N-terminal domain-containing protein" evidence="1">
    <location>
        <begin position="22"/>
        <end position="133"/>
    </location>
</feature>
<keyword evidence="3" id="KW-1185">Reference proteome</keyword>
<dbReference type="OrthoDB" id="7872837at2"/>
<reference evidence="2 3" key="1">
    <citation type="submission" date="2016-10" db="EMBL/GenBank/DDBJ databases">
        <authorList>
            <person name="de Groot N.N."/>
        </authorList>
    </citation>
    <scope>NUCLEOTIDE SEQUENCE [LARGE SCALE GENOMIC DNA]</scope>
    <source>
        <strain evidence="2 3">DSM 15283</strain>
    </source>
</reference>
<keyword evidence="1" id="KW-0732">Signal</keyword>
<dbReference type="RefSeq" id="WP_093093072.1">
    <property type="nucleotide sequence ID" value="NZ_FOTQ01000002.1"/>
</dbReference>
<protein>
    <recommendedName>
        <fullName evidence="4">Lysozyme inhibitor LprI N-terminal domain-containing protein</fullName>
    </recommendedName>
</protein>
<accession>A0A1I4LTB2</accession>
<evidence type="ECO:0000313" key="3">
    <source>
        <dbReference type="Proteomes" id="UP000199144"/>
    </source>
</evidence>
<feature type="signal peptide" evidence="1">
    <location>
        <begin position="1"/>
        <end position="21"/>
    </location>
</feature>
<dbReference type="Proteomes" id="UP000199144">
    <property type="component" value="Unassembled WGS sequence"/>
</dbReference>
<gene>
    <name evidence="2" type="ORF">SAMN04488042_102221</name>
</gene>
<evidence type="ECO:0008006" key="4">
    <source>
        <dbReference type="Google" id="ProtNLM"/>
    </source>
</evidence>
<evidence type="ECO:0000313" key="2">
    <source>
        <dbReference type="EMBL" id="SFL94175.1"/>
    </source>
</evidence>
<name>A0A1I4LTB2_9RHOB</name>
<proteinExistence type="predicted"/>